<dbReference type="Proteomes" id="UP001595796">
    <property type="component" value="Unassembled WGS sequence"/>
</dbReference>
<evidence type="ECO:0000313" key="7">
    <source>
        <dbReference type="EMBL" id="MFC5066964.1"/>
    </source>
</evidence>
<evidence type="ECO:0000259" key="6">
    <source>
        <dbReference type="Pfam" id="PF01957"/>
    </source>
</evidence>
<keyword evidence="4 5" id="KW-0472">Membrane</keyword>
<accession>A0ABV9YXR5</accession>
<feature type="transmembrane region" description="Helical" evidence="5">
    <location>
        <begin position="56"/>
        <end position="75"/>
    </location>
</feature>
<comment type="subcellular location">
    <subcellularLocation>
        <location evidence="1">Membrane</location>
        <topology evidence="1">Multi-pass membrane protein</topology>
    </subcellularLocation>
</comment>
<keyword evidence="8" id="KW-1185">Reference proteome</keyword>
<organism evidence="7 8">
    <name type="scientific">Flaviflagellibacter deserti</name>
    <dbReference type="NCBI Taxonomy" id="2267266"/>
    <lineage>
        <taxon>Bacteria</taxon>
        <taxon>Pseudomonadati</taxon>
        <taxon>Pseudomonadota</taxon>
        <taxon>Alphaproteobacteria</taxon>
        <taxon>Hyphomicrobiales</taxon>
        <taxon>Flaviflagellibacter</taxon>
    </lineage>
</organism>
<feature type="transmembrane region" description="Helical" evidence="5">
    <location>
        <begin position="31"/>
        <end position="50"/>
    </location>
</feature>
<proteinExistence type="predicted"/>
<dbReference type="RefSeq" id="WP_114957374.1">
    <property type="nucleotide sequence ID" value="NZ_JBHSJF010000002.1"/>
</dbReference>
<dbReference type="EMBL" id="JBHSJF010000002">
    <property type="protein sequence ID" value="MFC5066964.1"/>
    <property type="molecule type" value="Genomic_DNA"/>
</dbReference>
<dbReference type="Pfam" id="PF01957">
    <property type="entry name" value="NfeD"/>
    <property type="match status" value="1"/>
</dbReference>
<evidence type="ECO:0000256" key="1">
    <source>
        <dbReference type="ARBA" id="ARBA00004141"/>
    </source>
</evidence>
<dbReference type="InterPro" id="IPR002810">
    <property type="entry name" value="NfeD-like_C"/>
</dbReference>
<dbReference type="InterPro" id="IPR012340">
    <property type="entry name" value="NA-bd_OB-fold"/>
</dbReference>
<sequence>MILGWLESLGVWTWFVLGLLFLGIEIVAPGTFMLWLGVAAIATGLLMLVVDWGWQGQILAFAALSIIAVVGWWRFSRGHGPASSEPVLHRRSELYVGRQFTLEEPIVSGRGRVKIDDTVWRISGPDLAAGTRIRVEGTDGAVLIVAPVA</sequence>
<name>A0ABV9YXR5_9HYPH</name>
<reference evidence="8" key="1">
    <citation type="journal article" date="2019" name="Int. J. Syst. Evol. Microbiol.">
        <title>The Global Catalogue of Microorganisms (GCM) 10K type strain sequencing project: providing services to taxonomists for standard genome sequencing and annotation.</title>
        <authorList>
            <consortium name="The Broad Institute Genomics Platform"/>
            <consortium name="The Broad Institute Genome Sequencing Center for Infectious Disease"/>
            <person name="Wu L."/>
            <person name="Ma J."/>
        </authorList>
    </citation>
    <scope>NUCLEOTIDE SEQUENCE [LARGE SCALE GENOMIC DNA]</scope>
    <source>
        <strain evidence="8">CGMCC 1.16444</strain>
    </source>
</reference>
<dbReference type="InterPro" id="IPR052165">
    <property type="entry name" value="Membrane_assoc_protease"/>
</dbReference>
<evidence type="ECO:0000256" key="2">
    <source>
        <dbReference type="ARBA" id="ARBA00022692"/>
    </source>
</evidence>
<dbReference type="Gene3D" id="2.40.50.140">
    <property type="entry name" value="Nucleic acid-binding proteins"/>
    <property type="match status" value="1"/>
</dbReference>
<dbReference type="PANTHER" id="PTHR33507">
    <property type="entry name" value="INNER MEMBRANE PROTEIN YBBJ"/>
    <property type="match status" value="1"/>
</dbReference>
<evidence type="ECO:0000256" key="3">
    <source>
        <dbReference type="ARBA" id="ARBA00022989"/>
    </source>
</evidence>
<protein>
    <submittedName>
        <fullName evidence="7">NfeD family protein</fullName>
    </submittedName>
</protein>
<dbReference type="PANTHER" id="PTHR33507:SF3">
    <property type="entry name" value="INNER MEMBRANE PROTEIN YBBJ"/>
    <property type="match status" value="1"/>
</dbReference>
<feature type="transmembrane region" description="Helical" evidence="5">
    <location>
        <begin position="6"/>
        <end position="24"/>
    </location>
</feature>
<comment type="caution">
    <text evidence="7">The sequence shown here is derived from an EMBL/GenBank/DDBJ whole genome shotgun (WGS) entry which is preliminary data.</text>
</comment>
<keyword evidence="3 5" id="KW-1133">Transmembrane helix</keyword>
<keyword evidence="2 5" id="KW-0812">Transmembrane</keyword>
<feature type="domain" description="NfeD-like C-terminal" evidence="6">
    <location>
        <begin position="93"/>
        <end position="147"/>
    </location>
</feature>
<evidence type="ECO:0000256" key="4">
    <source>
        <dbReference type="ARBA" id="ARBA00023136"/>
    </source>
</evidence>
<evidence type="ECO:0000313" key="8">
    <source>
        <dbReference type="Proteomes" id="UP001595796"/>
    </source>
</evidence>
<gene>
    <name evidence="7" type="ORF">ACFPFW_02930</name>
</gene>
<evidence type="ECO:0000256" key="5">
    <source>
        <dbReference type="SAM" id="Phobius"/>
    </source>
</evidence>